<proteinExistence type="predicted"/>
<comment type="caution">
    <text evidence="2">The sequence shown here is derived from an EMBL/GenBank/DDBJ whole genome shotgun (WGS) entry which is preliminary data.</text>
</comment>
<gene>
    <name evidence="2" type="ORF">GMD92_14335</name>
</gene>
<evidence type="ECO:0000313" key="2">
    <source>
        <dbReference type="EMBL" id="MTU70209.1"/>
    </source>
</evidence>
<feature type="non-terminal residue" evidence="2">
    <location>
        <position position="1"/>
    </location>
</feature>
<dbReference type="InterPro" id="IPR005114">
    <property type="entry name" value="Helicase_assoc"/>
</dbReference>
<sequence>STQRKMRKQGKLSPNRQTLLDRIGFVWSVEQVWRSYLEQLHQFHVQNGRWPGCREGALGRWCTVQRRNYRRGSLSDQKIAQLEQIGFIPLKGDK</sequence>
<evidence type="ECO:0000259" key="1">
    <source>
        <dbReference type="Pfam" id="PF03457"/>
    </source>
</evidence>
<dbReference type="EMBL" id="WNDA01000024">
    <property type="protein sequence ID" value="MTU70209.1"/>
    <property type="molecule type" value="Genomic_DNA"/>
</dbReference>
<protein>
    <submittedName>
        <fullName evidence="2">Helicase</fullName>
    </submittedName>
</protein>
<dbReference type="Pfam" id="PF03457">
    <property type="entry name" value="HA"/>
    <property type="match status" value="1"/>
</dbReference>
<organism evidence="2 3">
    <name type="scientific">Parabacteroides merdae</name>
    <dbReference type="NCBI Taxonomy" id="46503"/>
    <lineage>
        <taxon>Bacteria</taxon>
        <taxon>Pseudomonadati</taxon>
        <taxon>Bacteroidota</taxon>
        <taxon>Bacteroidia</taxon>
        <taxon>Bacteroidales</taxon>
        <taxon>Tannerellaceae</taxon>
        <taxon>Parabacteroides</taxon>
    </lineage>
</organism>
<feature type="domain" description="Helicase-associated" evidence="1">
    <location>
        <begin position="30"/>
        <end position="87"/>
    </location>
</feature>
<accession>A0AA43W483</accession>
<keyword evidence="2" id="KW-0067">ATP-binding</keyword>
<dbReference type="RefSeq" id="WP_192932677.1">
    <property type="nucleotide sequence ID" value="NZ_WNDA01000024.1"/>
</dbReference>
<dbReference type="GO" id="GO:0004386">
    <property type="term" value="F:helicase activity"/>
    <property type="evidence" value="ECO:0007669"/>
    <property type="project" value="UniProtKB-KW"/>
</dbReference>
<keyword evidence="2" id="KW-0378">Hydrolase</keyword>
<dbReference type="Proteomes" id="UP000448908">
    <property type="component" value="Unassembled WGS sequence"/>
</dbReference>
<keyword evidence="2" id="KW-0547">Nucleotide-binding</keyword>
<name>A0AA43W483_9BACT</name>
<dbReference type="PANTHER" id="PTHR33418:SF1">
    <property type="entry name" value="HELICASE-ASSOCIATED DOMAIN-CONTAINING PROTEIN"/>
    <property type="match status" value="1"/>
</dbReference>
<dbReference type="Gene3D" id="6.10.140.530">
    <property type="match status" value="1"/>
</dbReference>
<dbReference type="AlphaFoldDB" id="A0AA43W483"/>
<reference evidence="2 3" key="1">
    <citation type="journal article" date="2019" name="Nat. Med.">
        <title>A library of human gut bacterial isolates paired with longitudinal multiomics data enables mechanistic microbiome research.</title>
        <authorList>
            <person name="Poyet M."/>
            <person name="Groussin M."/>
            <person name="Gibbons S.M."/>
            <person name="Avila-Pacheco J."/>
            <person name="Jiang X."/>
            <person name="Kearney S.M."/>
            <person name="Perrotta A.R."/>
            <person name="Berdy B."/>
            <person name="Zhao S."/>
            <person name="Lieberman T.D."/>
            <person name="Swanson P.K."/>
            <person name="Smith M."/>
            <person name="Roesemann S."/>
            <person name="Alexander J.E."/>
            <person name="Rich S.A."/>
            <person name="Livny J."/>
            <person name="Vlamakis H."/>
            <person name="Clish C."/>
            <person name="Bullock K."/>
            <person name="Deik A."/>
            <person name="Scott J."/>
            <person name="Pierce K.A."/>
            <person name="Xavier R.J."/>
            <person name="Alm E.J."/>
        </authorList>
    </citation>
    <scope>NUCLEOTIDE SEQUENCE [LARGE SCALE GENOMIC DNA]</scope>
    <source>
        <strain evidence="2 3">BIOML-A16</strain>
    </source>
</reference>
<dbReference type="PANTHER" id="PTHR33418">
    <property type="entry name" value="HELICASE-ASSOCIATED"/>
    <property type="match status" value="1"/>
</dbReference>
<keyword evidence="2" id="KW-0347">Helicase</keyword>
<evidence type="ECO:0000313" key="3">
    <source>
        <dbReference type="Proteomes" id="UP000448908"/>
    </source>
</evidence>